<protein>
    <submittedName>
        <fullName evidence="1">Uncharacterized protein</fullName>
    </submittedName>
</protein>
<dbReference type="RefSeq" id="WP_283076153.1">
    <property type="nucleotide sequence ID" value="NZ_CP121671.1"/>
</dbReference>
<name>A0ABY8IXX8_9BACI</name>
<accession>A0ABY8IXX8</accession>
<dbReference type="EMBL" id="CP121671">
    <property type="protein sequence ID" value="WFT74149.1"/>
    <property type="molecule type" value="Genomic_DNA"/>
</dbReference>
<gene>
    <name evidence="1" type="ORF">P9989_17535</name>
</gene>
<keyword evidence="2" id="KW-1185">Reference proteome</keyword>
<organism evidence="1 2">
    <name type="scientific">Halobacillus naozhouensis</name>
    <dbReference type="NCBI Taxonomy" id="554880"/>
    <lineage>
        <taxon>Bacteria</taxon>
        <taxon>Bacillati</taxon>
        <taxon>Bacillota</taxon>
        <taxon>Bacilli</taxon>
        <taxon>Bacillales</taxon>
        <taxon>Bacillaceae</taxon>
        <taxon>Halobacillus</taxon>
    </lineage>
</organism>
<evidence type="ECO:0000313" key="1">
    <source>
        <dbReference type="EMBL" id="WFT74149.1"/>
    </source>
</evidence>
<reference evidence="1 2" key="1">
    <citation type="submission" date="2023-04" db="EMBL/GenBank/DDBJ databases">
        <title>Genome sequence of Halobacillus naozhouensis KACC 21980.</title>
        <authorList>
            <person name="Kim S."/>
            <person name="Heo J."/>
            <person name="Kwon S.-W."/>
        </authorList>
    </citation>
    <scope>NUCLEOTIDE SEQUENCE [LARGE SCALE GENOMIC DNA]</scope>
    <source>
        <strain evidence="1 2">KCTC 13234</strain>
    </source>
</reference>
<sequence length="51" mass="5808">MTFDEQDNHTELIMRMVFPSFAELEKAVKKYGAIDGAKSTMGLLEEQLTEI</sequence>
<proteinExistence type="predicted"/>
<dbReference type="Proteomes" id="UP001221597">
    <property type="component" value="Chromosome"/>
</dbReference>
<evidence type="ECO:0000313" key="2">
    <source>
        <dbReference type="Proteomes" id="UP001221597"/>
    </source>
</evidence>